<dbReference type="Gene3D" id="3.40.50.1110">
    <property type="entry name" value="SGNH hydrolase"/>
    <property type="match status" value="1"/>
</dbReference>
<dbReference type="STRING" id="1123397.SAMN05660831_02693"/>
<dbReference type="InterPro" id="IPR013830">
    <property type="entry name" value="SGNH_hydro"/>
</dbReference>
<protein>
    <submittedName>
        <fullName evidence="2">GDSL-like Lipase/Acylhydrolase family protein</fullName>
    </submittedName>
</protein>
<proteinExistence type="predicted"/>
<gene>
    <name evidence="2" type="ORF">SAMN05660831_02693</name>
</gene>
<dbReference type="EMBL" id="FOMJ01000018">
    <property type="protein sequence ID" value="SFD96180.1"/>
    <property type="molecule type" value="Genomic_DNA"/>
</dbReference>
<dbReference type="Pfam" id="PF13472">
    <property type="entry name" value="Lipase_GDSL_2"/>
    <property type="match status" value="1"/>
</dbReference>
<dbReference type="InterPro" id="IPR036514">
    <property type="entry name" value="SGNH_hydro_sf"/>
</dbReference>
<feature type="domain" description="SGNH hydrolase-type esterase" evidence="1">
    <location>
        <begin position="6"/>
        <end position="200"/>
    </location>
</feature>
<name>A0A1I1WSW8_9GAMM</name>
<dbReference type="Proteomes" id="UP000198611">
    <property type="component" value="Unassembled WGS sequence"/>
</dbReference>
<evidence type="ECO:0000313" key="3">
    <source>
        <dbReference type="Proteomes" id="UP000198611"/>
    </source>
</evidence>
<dbReference type="OrthoDB" id="212722at2"/>
<dbReference type="SUPFAM" id="SSF52266">
    <property type="entry name" value="SGNH hydrolase"/>
    <property type="match status" value="1"/>
</dbReference>
<sequence>MTHYVLLGDSIFDNAAYTAGAPDTVTRLREQLPCGDRATLLAKDGAVAADLPEQIRGLPSDTDYCFLSIGGNDALQALPVLGEGARDVDDALERLARVRKPFLQQYAGGLDALLALGLPVTVCTIYEGLLGFAGTPEVDEVIMNFIFGQASPQALRTALSLYNDPITRAALARGLPLVELRAICRDPADFANPIEPSSQGSRKIAAALLAQA</sequence>
<dbReference type="GO" id="GO:0016788">
    <property type="term" value="F:hydrolase activity, acting on ester bonds"/>
    <property type="evidence" value="ECO:0007669"/>
    <property type="project" value="UniProtKB-ARBA"/>
</dbReference>
<dbReference type="AlphaFoldDB" id="A0A1I1WSW8"/>
<reference evidence="2 3" key="1">
    <citation type="submission" date="2016-10" db="EMBL/GenBank/DDBJ databases">
        <authorList>
            <person name="de Groot N.N."/>
        </authorList>
    </citation>
    <scope>NUCLEOTIDE SEQUENCE [LARGE SCALE GENOMIC DNA]</scope>
    <source>
        <strain evidence="2 3">HL3</strain>
    </source>
</reference>
<evidence type="ECO:0000313" key="2">
    <source>
        <dbReference type="EMBL" id="SFD96180.1"/>
    </source>
</evidence>
<keyword evidence="2" id="KW-0378">Hydrolase</keyword>
<evidence type="ECO:0000259" key="1">
    <source>
        <dbReference type="Pfam" id="PF13472"/>
    </source>
</evidence>
<keyword evidence="3" id="KW-1185">Reference proteome</keyword>
<dbReference type="RefSeq" id="WP_093429289.1">
    <property type="nucleotide sequence ID" value="NZ_FOMJ01000018.1"/>
</dbReference>
<organism evidence="2 3">
    <name type="scientific">Thiohalospira halophila DSM 15071</name>
    <dbReference type="NCBI Taxonomy" id="1123397"/>
    <lineage>
        <taxon>Bacteria</taxon>
        <taxon>Pseudomonadati</taxon>
        <taxon>Pseudomonadota</taxon>
        <taxon>Gammaproteobacteria</taxon>
        <taxon>Thiohalospirales</taxon>
        <taxon>Thiohalospiraceae</taxon>
        <taxon>Thiohalospira</taxon>
    </lineage>
</organism>
<accession>A0A1I1WSW8</accession>